<dbReference type="Proteomes" id="UP000229030">
    <property type="component" value="Unassembled WGS sequence"/>
</dbReference>
<name>A0A2M7DER5_9BACT</name>
<accession>A0A2M7DER5</accession>
<comment type="caution">
    <text evidence="1">The sequence shown here is derived from an EMBL/GenBank/DDBJ whole genome shotgun (WGS) entry which is preliminary data.</text>
</comment>
<evidence type="ECO:0000313" key="2">
    <source>
        <dbReference type="Proteomes" id="UP000229030"/>
    </source>
</evidence>
<proteinExistence type="predicted"/>
<gene>
    <name evidence="1" type="ORF">COS21_00350</name>
</gene>
<evidence type="ECO:0008006" key="3">
    <source>
        <dbReference type="Google" id="ProtNLM"/>
    </source>
</evidence>
<sequence length="1038" mass="106200">AINTAGNISLVASSTIDLTGNTTITGNATTTGNLFVGGNTTTTGNAVILGNLMVSGTSTLTVTSASQLVVAGNTYFSGLTAGSVPFIAAGGLLSQDNGNLFWDSATARLGVGTTSPAAKLTVEGDTYIRGNSTTTGSLFVGGNSVIFGTSSSSNLIVNSAVASNLIPDQNASRDLGSAAYFWDNFYIDSIVANNLSVASTSIAGTNSNDFVINSDNAAADTETENLIFFRGIVVPNALLTWDATADRFDFNQPVFMQNDSSTTTVISLDVRGKASQIADLFRVASSSEESFFNITANGLAGIGTSSPAAKLAVEGDSFFRGNTTTTGNVFIGGNATITDLFVSNMLTTAYLNAGAVAGHLIPSVNNNYNVGSTDYRWNQGWFNTVNIGTSTWSINQPDNQRLSFWNNASGTGVEKLTMTQAGWLGLATSSPSAMIAIVSTTTAPALQISSSTGAVDFIVNQYGNVGIGTSTPSAKLAIAGAEGINSLNIASTTGVSMLSLDQYGNLGVGKAGASRRVEIFDAVNPQLRLSQASAKYSELQTNSLGDLIIASNLGQLFKTDSNDYGVSVGQDSGVNLADTEAQFNTALGWQSLYTATSSDYNTAVGFWSLYHNAAGERNAALGASVLYSNVSGSINVGVGDNALYNNTIGSNNTALGGNALLWNQTGEANTVIGSSAGGANFGSIVNSSFSSSTIIGVKAGYNLGSGSKNTLIGYQAGDSLTTGENNIIIGYDQDSLLAGASNFLNLGGLIYGDLSLGKVGIGTTNPSSPLDIISTTTITSGDAKVQNISLIVNPSATSSASYYGSMSIADYQANYPINSGYFTIGDWGEGRNSGTATLENVVGGWFRAANTSSGTINDAYGVVGQARNSGAGAMVRGYGVVGAARNNSSGTITDAVGVWGDIINADAAGVITNAYNIRATVPYSNVGTIQNLYGVYIDAQSPTGGGTIANKWAFYQAGSSDKSYFAGKVGIGTSSPATRLSILGIAGESVMHISSSTGSTIFHIDEYGNVGIGTSSPAAKLAVEGDSFFRGNTTTTGN</sequence>
<feature type="non-terminal residue" evidence="1">
    <location>
        <position position="1"/>
    </location>
</feature>
<reference evidence="2" key="1">
    <citation type="submission" date="2017-09" db="EMBL/GenBank/DDBJ databases">
        <title>Depth-based differentiation of microbial function through sediment-hosted aquifers and enrichment of novel symbionts in the deep terrestrial subsurface.</title>
        <authorList>
            <person name="Probst A.J."/>
            <person name="Ladd B."/>
            <person name="Jarett J.K."/>
            <person name="Geller-Mcgrath D.E."/>
            <person name="Sieber C.M.K."/>
            <person name="Emerson J.B."/>
            <person name="Anantharaman K."/>
            <person name="Thomas B.C."/>
            <person name="Malmstrom R."/>
            <person name="Stieglmeier M."/>
            <person name="Klingl A."/>
            <person name="Woyke T."/>
            <person name="Ryan C.M."/>
            <person name="Banfield J.F."/>
        </authorList>
    </citation>
    <scope>NUCLEOTIDE SEQUENCE [LARGE SCALE GENOMIC DNA]</scope>
</reference>
<evidence type="ECO:0000313" key="1">
    <source>
        <dbReference type="EMBL" id="PIV47366.1"/>
    </source>
</evidence>
<organism evidence="1 2">
    <name type="scientific">bacterium (Candidatus Gribaldobacteria) CG02_land_8_20_14_3_00_41_15</name>
    <dbReference type="NCBI Taxonomy" id="2014270"/>
    <lineage>
        <taxon>Bacteria</taxon>
        <taxon>Candidatus Gribaldobacteria</taxon>
    </lineage>
</organism>
<dbReference type="AlphaFoldDB" id="A0A2M7DER5"/>
<dbReference type="EMBL" id="PETV01000009">
    <property type="protein sequence ID" value="PIV47366.1"/>
    <property type="molecule type" value="Genomic_DNA"/>
</dbReference>
<protein>
    <recommendedName>
        <fullName evidence="3">Peptidase S74 domain-containing protein</fullName>
    </recommendedName>
</protein>
<feature type="non-terminal residue" evidence="1">
    <location>
        <position position="1038"/>
    </location>
</feature>